<feature type="transmembrane region" description="Helical" evidence="1">
    <location>
        <begin position="45"/>
        <end position="69"/>
    </location>
</feature>
<keyword evidence="3" id="KW-1185">Reference proteome</keyword>
<keyword evidence="1" id="KW-0472">Membrane</keyword>
<feature type="transmembrane region" description="Helical" evidence="1">
    <location>
        <begin position="12"/>
        <end position="33"/>
    </location>
</feature>
<accession>A0ABN0X4R2</accession>
<protein>
    <submittedName>
        <fullName evidence="2">Uncharacterized protein</fullName>
    </submittedName>
</protein>
<keyword evidence="1" id="KW-1133">Transmembrane helix</keyword>
<sequence length="70" mass="7626">MAYLPNIGFIGYWTGVGLTAVVWLVGSVFLFMGMSKNRVKLLNELGYILSISLLISGLLWVVFVVSMGLG</sequence>
<name>A0ABN0X4R2_9LACT</name>
<dbReference type="Proteomes" id="UP001501166">
    <property type="component" value="Unassembled WGS sequence"/>
</dbReference>
<reference evidence="3" key="1">
    <citation type="journal article" date="2019" name="Int. J. Syst. Evol. Microbiol.">
        <title>The Global Catalogue of Microorganisms (GCM) 10K type strain sequencing project: providing services to taxonomists for standard genome sequencing and annotation.</title>
        <authorList>
            <consortium name="The Broad Institute Genomics Platform"/>
            <consortium name="The Broad Institute Genome Sequencing Center for Infectious Disease"/>
            <person name="Wu L."/>
            <person name="Ma J."/>
        </authorList>
    </citation>
    <scope>NUCLEOTIDE SEQUENCE [LARGE SCALE GENOMIC DNA]</scope>
    <source>
        <strain evidence="3">JCM 12662</strain>
    </source>
</reference>
<proteinExistence type="predicted"/>
<keyword evidence="1" id="KW-0812">Transmembrane</keyword>
<organism evidence="2 3">
    <name type="scientific">Alkalibacterium iburiense</name>
    <dbReference type="NCBI Taxonomy" id="290589"/>
    <lineage>
        <taxon>Bacteria</taxon>
        <taxon>Bacillati</taxon>
        <taxon>Bacillota</taxon>
        <taxon>Bacilli</taxon>
        <taxon>Lactobacillales</taxon>
        <taxon>Carnobacteriaceae</taxon>
        <taxon>Alkalibacterium</taxon>
    </lineage>
</organism>
<evidence type="ECO:0000313" key="3">
    <source>
        <dbReference type="Proteomes" id="UP001501166"/>
    </source>
</evidence>
<comment type="caution">
    <text evidence="2">The sequence shown here is derived from an EMBL/GenBank/DDBJ whole genome shotgun (WGS) entry which is preliminary data.</text>
</comment>
<dbReference type="EMBL" id="BAAACW010000031">
    <property type="protein sequence ID" value="GAA0355118.1"/>
    <property type="molecule type" value="Genomic_DNA"/>
</dbReference>
<gene>
    <name evidence="2" type="ORF">GCM10008932_05150</name>
</gene>
<evidence type="ECO:0000256" key="1">
    <source>
        <dbReference type="SAM" id="Phobius"/>
    </source>
</evidence>
<evidence type="ECO:0000313" key="2">
    <source>
        <dbReference type="EMBL" id="GAA0355118.1"/>
    </source>
</evidence>